<dbReference type="PROSITE" id="PS50005">
    <property type="entry name" value="TPR"/>
    <property type="match status" value="1"/>
</dbReference>
<protein>
    <submittedName>
        <fullName evidence="3">Tetratricopeptide repeat protein 8</fullName>
    </submittedName>
</protein>
<evidence type="ECO:0000313" key="3">
    <source>
        <dbReference type="EMBL" id="GHP08752.1"/>
    </source>
</evidence>
<dbReference type="GO" id="GO:1905515">
    <property type="term" value="P:non-motile cilium assembly"/>
    <property type="evidence" value="ECO:0007669"/>
    <property type="project" value="InterPro"/>
</dbReference>
<dbReference type="GO" id="GO:0034464">
    <property type="term" value="C:BBSome"/>
    <property type="evidence" value="ECO:0007669"/>
    <property type="project" value="InterPro"/>
</dbReference>
<dbReference type="AlphaFoldDB" id="A0A830HP89"/>
<dbReference type="InterPro" id="IPR019734">
    <property type="entry name" value="TPR_rpt"/>
</dbReference>
<sequence>MVLVPDGLDKVWRAQRLLLRQRYDECIEICSALLDKNPYDQAVWYLKCRALTMKNYLDDTEIEDEGVAEVLLDDNAIAKLPRPGTSLARPLTGAKSGGASQGVRPVSSSGRPLTGFARPGTMTRPGTQSTDVRGAFAGNRPGTSRPVTGSDRFVRLGTASMLSEPGGPFIAVEKLDLRKYAARPALARVLCDYVIYHDHNPKKSLELCAIATQLAEYKDWWWKARLGKSYYQLGLLREAERQFQSALKNSDMVSVTLELCKCYVRLDQPNTCLDAYARAGTNHPDEPQLELGKARIHDAVNDMAQSVTCYKRVLSIDSSNVEAIACLGAHHFYTDQPEVALRFFRRLLQMGVSSTELWNNVGLSCFYASQYDMCLSCMEKALALANDENMADAWFNIGTIGIGIGDLGLAYQSLKIAVSIEAKHAESFNNLGVLELRKGNVDQARANFQTAASLVPHLFEPFFNGALLAFKLGDFQESFELCTKSLDAYEDHSDSHELLKQLKQHFSTC</sequence>
<dbReference type="Gene3D" id="1.25.40.10">
    <property type="entry name" value="Tetratricopeptide repeat domain"/>
    <property type="match status" value="1"/>
</dbReference>
<dbReference type="InterPro" id="IPR028796">
    <property type="entry name" value="BBS8"/>
</dbReference>
<feature type="repeat" description="TPR" evidence="1">
    <location>
        <begin position="425"/>
        <end position="458"/>
    </location>
</feature>
<dbReference type="Pfam" id="PF13432">
    <property type="entry name" value="TPR_16"/>
    <property type="match status" value="1"/>
</dbReference>
<proteinExistence type="predicted"/>
<evidence type="ECO:0000256" key="1">
    <source>
        <dbReference type="PROSITE-ProRule" id="PRU00339"/>
    </source>
</evidence>
<dbReference type="Proteomes" id="UP000660262">
    <property type="component" value="Unassembled WGS sequence"/>
</dbReference>
<dbReference type="PANTHER" id="PTHR44177:SF1">
    <property type="entry name" value="TETRATRICOPEPTIDE REPEAT PROTEIN 8"/>
    <property type="match status" value="1"/>
</dbReference>
<keyword evidence="4" id="KW-1185">Reference proteome</keyword>
<dbReference type="SUPFAM" id="SSF48452">
    <property type="entry name" value="TPR-like"/>
    <property type="match status" value="1"/>
</dbReference>
<dbReference type="InterPro" id="IPR011990">
    <property type="entry name" value="TPR-like_helical_dom_sf"/>
</dbReference>
<accession>A0A830HP89</accession>
<dbReference type="CDD" id="cd21341">
    <property type="entry name" value="TTC8_N"/>
    <property type="match status" value="1"/>
</dbReference>
<dbReference type="OrthoDB" id="421121at2759"/>
<comment type="caution">
    <text evidence="3">The sequence shown here is derived from an EMBL/GenBank/DDBJ whole genome shotgun (WGS) entry which is preliminary data.</text>
</comment>
<dbReference type="PANTHER" id="PTHR44177">
    <property type="entry name" value="TETRATRICOPEPTIDE REPEAT PROTEIN 8"/>
    <property type="match status" value="1"/>
</dbReference>
<keyword evidence="1" id="KW-0802">TPR repeat</keyword>
<organism evidence="3 4">
    <name type="scientific">Pycnococcus provasolii</name>
    <dbReference type="NCBI Taxonomy" id="41880"/>
    <lineage>
        <taxon>Eukaryota</taxon>
        <taxon>Viridiplantae</taxon>
        <taxon>Chlorophyta</taxon>
        <taxon>Pseudoscourfieldiophyceae</taxon>
        <taxon>Pseudoscourfieldiales</taxon>
        <taxon>Pycnococcaceae</taxon>
        <taxon>Pycnococcus</taxon>
    </lineage>
</organism>
<dbReference type="EMBL" id="BNJQ01000022">
    <property type="protein sequence ID" value="GHP08752.1"/>
    <property type="molecule type" value="Genomic_DNA"/>
</dbReference>
<evidence type="ECO:0000256" key="2">
    <source>
        <dbReference type="SAM" id="MobiDB-lite"/>
    </source>
</evidence>
<dbReference type="GO" id="GO:0097730">
    <property type="term" value="C:non-motile cilium"/>
    <property type="evidence" value="ECO:0007669"/>
    <property type="project" value="TreeGrafter"/>
</dbReference>
<gene>
    <name evidence="3" type="ORF">PPROV_000748900</name>
</gene>
<dbReference type="GO" id="GO:0036064">
    <property type="term" value="C:ciliary basal body"/>
    <property type="evidence" value="ECO:0007669"/>
    <property type="project" value="TreeGrafter"/>
</dbReference>
<reference evidence="3" key="1">
    <citation type="submission" date="2020-10" db="EMBL/GenBank/DDBJ databases">
        <title>Unveiling of a novel bifunctional photoreceptor, Dualchrome1, isolated from a cosmopolitan green alga.</title>
        <authorList>
            <person name="Suzuki S."/>
            <person name="Kawachi M."/>
        </authorList>
    </citation>
    <scope>NUCLEOTIDE SEQUENCE</scope>
    <source>
        <strain evidence="3">NIES 2893</strain>
    </source>
</reference>
<dbReference type="SMART" id="SM00028">
    <property type="entry name" value="TPR"/>
    <property type="match status" value="7"/>
</dbReference>
<evidence type="ECO:0000313" key="4">
    <source>
        <dbReference type="Proteomes" id="UP000660262"/>
    </source>
</evidence>
<name>A0A830HP89_9CHLO</name>
<feature type="region of interest" description="Disordered" evidence="2">
    <location>
        <begin position="88"/>
        <end position="149"/>
    </location>
</feature>